<organism evidence="2 3">
    <name type="scientific">Thalassospira profundimaris</name>
    <dbReference type="NCBI Taxonomy" id="502049"/>
    <lineage>
        <taxon>Bacteria</taxon>
        <taxon>Pseudomonadati</taxon>
        <taxon>Pseudomonadota</taxon>
        <taxon>Alphaproteobacteria</taxon>
        <taxon>Rhodospirillales</taxon>
        <taxon>Thalassospiraceae</taxon>
        <taxon>Thalassospira</taxon>
    </lineage>
</organism>
<protein>
    <recommendedName>
        <fullName evidence="4">Phage capsid scaffolding protein</fullName>
    </recommendedName>
</protein>
<reference evidence="2 3" key="1">
    <citation type="submission" date="2014-07" db="EMBL/GenBank/DDBJ databases">
        <title>Draft genome sequence of Thalassospira profundimaris S25-3-2.</title>
        <authorList>
            <person name="Lai Q."/>
            <person name="Shao Z."/>
        </authorList>
    </citation>
    <scope>NUCLEOTIDE SEQUENCE [LARGE SCALE GENOMIC DNA]</scope>
    <source>
        <strain evidence="2 3">S25-3-2</strain>
    </source>
</reference>
<name>A0A367WWD6_9PROT</name>
<dbReference type="Proteomes" id="UP000252517">
    <property type="component" value="Unassembled WGS sequence"/>
</dbReference>
<evidence type="ECO:0000313" key="3">
    <source>
        <dbReference type="Proteomes" id="UP000252517"/>
    </source>
</evidence>
<dbReference type="STRING" id="502049.TH15_00450"/>
<dbReference type="InterPro" id="IPR009228">
    <property type="entry name" value="Capsid_scaffold_GpO"/>
</dbReference>
<evidence type="ECO:0008006" key="4">
    <source>
        <dbReference type="Google" id="ProtNLM"/>
    </source>
</evidence>
<evidence type="ECO:0000256" key="1">
    <source>
        <dbReference type="SAM" id="MobiDB-lite"/>
    </source>
</evidence>
<dbReference type="Pfam" id="PF05929">
    <property type="entry name" value="Phage_GPO"/>
    <property type="match status" value="1"/>
</dbReference>
<feature type="compositionally biased region" description="Polar residues" evidence="1">
    <location>
        <begin position="252"/>
        <end position="261"/>
    </location>
</feature>
<dbReference type="EMBL" id="JPWH01000019">
    <property type="protein sequence ID" value="RCK44811.1"/>
    <property type="molecule type" value="Genomic_DNA"/>
</dbReference>
<dbReference type="RefSeq" id="WP_114089804.1">
    <property type="nucleotide sequence ID" value="NZ_JPWH01000019.1"/>
</dbReference>
<accession>A0A367WWD6</accession>
<comment type="caution">
    <text evidence="2">The sequence shown here is derived from an EMBL/GenBank/DDBJ whole genome shotgun (WGS) entry which is preliminary data.</text>
</comment>
<feature type="region of interest" description="Disordered" evidence="1">
    <location>
        <begin position="236"/>
        <end position="261"/>
    </location>
</feature>
<dbReference type="AlphaFoldDB" id="A0A367WWD6"/>
<proteinExistence type="predicted"/>
<dbReference type="OrthoDB" id="5625143at2"/>
<sequence length="261" mass="28182">MKTKFFRVATSGKTIDGREISPEQINQMAANYDPDKYGARINCEHIMSLRPQGEFPAYGDVLALKAEDDKDGNRVLLAQIDATDALVKLNKARQKVYWSIEMNPNFAGTGEAYCQGLAITDNPASLGTEIIKFTTENSGKLPENLKSQAVEGNAIEADDEPKAKGLDLFARVKQILAGKAKADDANFSQIEQSTLAIAEQVTALGTELTGKVNTKDHEALQAEVTKLNQVITDLTEKLSTEPASPGRAKSTGAASENMTDC</sequence>
<gene>
    <name evidence="2" type="ORF">TH25_19330</name>
</gene>
<evidence type="ECO:0000313" key="2">
    <source>
        <dbReference type="EMBL" id="RCK44811.1"/>
    </source>
</evidence>